<feature type="compositionally biased region" description="Basic residues" evidence="2">
    <location>
        <begin position="994"/>
        <end position="1006"/>
    </location>
</feature>
<dbReference type="Pfam" id="PF13976">
    <property type="entry name" value="gag_pre-integrs"/>
    <property type="match status" value="1"/>
</dbReference>
<feature type="region of interest" description="Disordered" evidence="2">
    <location>
        <begin position="988"/>
        <end position="1007"/>
    </location>
</feature>
<evidence type="ECO:0000256" key="1">
    <source>
        <dbReference type="SAM" id="Coils"/>
    </source>
</evidence>
<evidence type="ECO:0000313" key="5">
    <source>
        <dbReference type="EMBL" id="GEU39865.1"/>
    </source>
</evidence>
<dbReference type="Pfam" id="PF07727">
    <property type="entry name" value="RVT_2"/>
    <property type="match status" value="1"/>
</dbReference>
<dbReference type="InterPro" id="IPR025724">
    <property type="entry name" value="GAG-pre-integrase_dom"/>
</dbReference>
<feature type="compositionally biased region" description="Basic and acidic residues" evidence="2">
    <location>
        <begin position="837"/>
        <end position="852"/>
    </location>
</feature>
<feature type="region of interest" description="Disordered" evidence="2">
    <location>
        <begin position="642"/>
        <end position="758"/>
    </location>
</feature>
<evidence type="ECO:0000259" key="3">
    <source>
        <dbReference type="Pfam" id="PF07727"/>
    </source>
</evidence>
<feature type="region of interest" description="Disordered" evidence="2">
    <location>
        <begin position="202"/>
        <end position="236"/>
    </location>
</feature>
<feature type="domain" description="Reverse transcriptase Ty1/copia-type" evidence="3">
    <location>
        <begin position="373"/>
        <end position="477"/>
    </location>
</feature>
<dbReference type="PANTHER" id="PTHR11439">
    <property type="entry name" value="GAG-POL-RELATED RETROTRANSPOSON"/>
    <property type="match status" value="1"/>
</dbReference>
<evidence type="ECO:0000259" key="4">
    <source>
        <dbReference type="Pfam" id="PF13976"/>
    </source>
</evidence>
<name>A0A6L2JVH5_TANCI</name>
<feature type="compositionally biased region" description="Basic and acidic residues" evidence="2">
    <location>
        <begin position="691"/>
        <end position="714"/>
    </location>
</feature>
<accession>A0A6L2JVH5</accession>
<keyword evidence="1" id="KW-0175">Coiled coil</keyword>
<dbReference type="AlphaFoldDB" id="A0A6L2JVH5"/>
<organism evidence="5">
    <name type="scientific">Tanacetum cinerariifolium</name>
    <name type="common">Dalmatian daisy</name>
    <name type="synonym">Chrysanthemum cinerariifolium</name>
    <dbReference type="NCBI Taxonomy" id="118510"/>
    <lineage>
        <taxon>Eukaryota</taxon>
        <taxon>Viridiplantae</taxon>
        <taxon>Streptophyta</taxon>
        <taxon>Embryophyta</taxon>
        <taxon>Tracheophyta</taxon>
        <taxon>Spermatophyta</taxon>
        <taxon>Magnoliopsida</taxon>
        <taxon>eudicotyledons</taxon>
        <taxon>Gunneridae</taxon>
        <taxon>Pentapetalae</taxon>
        <taxon>asterids</taxon>
        <taxon>campanulids</taxon>
        <taxon>Asterales</taxon>
        <taxon>Asteraceae</taxon>
        <taxon>Asteroideae</taxon>
        <taxon>Anthemideae</taxon>
        <taxon>Anthemidinae</taxon>
        <taxon>Tanacetum</taxon>
    </lineage>
</organism>
<evidence type="ECO:0000256" key="2">
    <source>
        <dbReference type="SAM" id="MobiDB-lite"/>
    </source>
</evidence>
<feature type="compositionally biased region" description="Basic and acidic residues" evidence="2">
    <location>
        <begin position="660"/>
        <end position="672"/>
    </location>
</feature>
<feature type="compositionally biased region" description="Acidic residues" evidence="2">
    <location>
        <begin position="208"/>
        <end position="223"/>
    </location>
</feature>
<dbReference type="PANTHER" id="PTHR11439:SF495">
    <property type="entry name" value="REVERSE TRANSCRIPTASE, RNA-DEPENDENT DNA POLYMERASE-RELATED"/>
    <property type="match status" value="1"/>
</dbReference>
<feature type="region of interest" description="Disordered" evidence="2">
    <location>
        <begin position="1034"/>
        <end position="1054"/>
    </location>
</feature>
<feature type="domain" description="GAG-pre-integrase" evidence="4">
    <location>
        <begin position="62"/>
        <end position="117"/>
    </location>
</feature>
<dbReference type="InterPro" id="IPR013103">
    <property type="entry name" value="RVT_2"/>
</dbReference>
<gene>
    <name evidence="5" type="ORF">Tci_011843</name>
</gene>
<dbReference type="EMBL" id="BKCJ010001227">
    <property type="protein sequence ID" value="GEU39865.1"/>
    <property type="molecule type" value="Genomic_DNA"/>
</dbReference>
<feature type="compositionally biased region" description="Basic and acidic residues" evidence="2">
    <location>
        <begin position="722"/>
        <end position="746"/>
    </location>
</feature>
<feature type="coiled-coil region" evidence="1">
    <location>
        <begin position="910"/>
        <end position="944"/>
    </location>
</feature>
<reference evidence="5" key="1">
    <citation type="journal article" date="2019" name="Sci. Rep.">
        <title>Draft genome of Tanacetum cinerariifolium, the natural source of mosquito coil.</title>
        <authorList>
            <person name="Yamashiro T."/>
            <person name="Shiraishi A."/>
            <person name="Satake H."/>
            <person name="Nakayama K."/>
        </authorList>
    </citation>
    <scope>NUCLEOTIDE SEQUENCE</scope>
</reference>
<comment type="caution">
    <text evidence="5">The sequence shown here is derived from an EMBL/GenBank/DDBJ whole genome shotgun (WGS) entry which is preliminary data.</text>
</comment>
<sequence length="1259" mass="143568">MSYLSEYEEINGGYVAFGRDPNGGKITGKGKISTDTECVVLSSDFKLLDESQVFLRVPRKNNMYSVDLKNVAPSGGLTYLFAKATSDKSNLWHRRLGHINFKTMNKLVRRNLVRGSKPTWLFDIDTVTKSMNYKPVVAVNQSNGSAVTKSMNYKPVVAVNQSNGSAGKARVETVPDKDYILLPLWTHDLLFSSSSKDSLCDGFKPLGEEEMKDAEDPGNEDNEVLSTEESRVNQEKDANVNSTNNINTVSQTDNVAGITDNVVDENIVYRCVDDPNMPNLEEIVYSDEDEDVVAEANMTNLDTNIPVSPIPTTRIHKDHPVEQIIKDIHSAPQTRRMTKNVTNHGIFSLVQQMINHKDFQNCLFACFLSQVEPKKAIGTKWIYRNKKDKRGIVVRNKARLVAQSYTQEEGIDYDEVFALVARIKAIRLFLAYALFKDFVVYQMDVKSAFLYGKVEKDVYVCQPLGFEDPKFPDRVYKTASTPIETSKPLMKDENAKDVDVYLYRSMIGSLMYLASLKSDIMFVVCACVRFQVTPKVLHIYVVKRIFRYLKGQPKLGLWYPKDSPFNLKAYTDSDYAGASLDRKFTTGCCQFLRSRLISWLPLELQLLRVYLVYKKENSRIENVDFAEIVDFLNANPIRKTKRKATEISQSSGPTTLVADETVHEEKGDRVERAATTASSLDAEQDSGGSPRRQDTILRDRPAQTRFERLSKQSHEPPLLRVKTLESEEDRFRNYSSKEESHEVGKEKKVKNSTTQKEDAEIQRRYGHDIEINTASTSVTTTSFNITTVEPVTTVSTPITTAVVSVSTVEPNTPPTTTAVIEDEDLIISKTLMKMRSEKLKEKAKERGSKENSSKTPTRPTKGVIMREASETTTRPIVPPQQKLDLKDKGKGKIVEPKKPLKKKDHTEFDKEVAQRLQAQLQAELEEEERMARQKEEDANIAEWDDVQAMMDADYELAERLQAEEQGELSIKKRSKLFVELMNQRKKHFESLRAKEKRRKPPTKAQKRNQMCTYMKNMAEVVKCIGKKAKSSGKEAVSKKRARKGLDEESVKRQKLEDDAEKEELRACLEIVQHDDSVLNIESLAIKYLIVDWKTHILSKDMFYYQIIRSDESTKYYKIFSAMLDDFDRQDMLDLYRLERIVGIKRLLSADEVTATSYEVTTADYGFYSWFVGKMVVAVSAGRRSVVGSSDKKLVWKLGNDEGIQFWKDKWADDFIMCERFPRLFRFEGDENVSVRNHGEWVVMGESGNGNGWVFLEGDQ</sequence>
<protein>
    <submittedName>
        <fullName evidence="5">Uncharacterized protein</fullName>
    </submittedName>
</protein>
<feature type="region of interest" description="Disordered" evidence="2">
    <location>
        <begin position="837"/>
        <end position="862"/>
    </location>
</feature>
<proteinExistence type="predicted"/>